<dbReference type="InterPro" id="IPR042299">
    <property type="entry name" value="Ufd1-like_Nn"/>
</dbReference>
<comment type="similarity">
    <text evidence="1">Belongs to the UFD1 family.</text>
</comment>
<dbReference type="Gene3D" id="2.40.40.50">
    <property type="entry name" value="Ubiquitin fusion degradation protein UFD1, N-terminal domain"/>
    <property type="match status" value="1"/>
</dbReference>
<dbReference type="Pfam" id="PF03152">
    <property type="entry name" value="UFD1_N1"/>
    <property type="match status" value="1"/>
</dbReference>
<protein>
    <submittedName>
        <fullName evidence="7">Ubiquitin fusion degradation protein 1-like protein</fullName>
    </submittedName>
</protein>
<evidence type="ECO:0000313" key="5">
    <source>
        <dbReference type="EMBL" id="VDP52878.1"/>
    </source>
</evidence>
<dbReference type="GO" id="GO:0031593">
    <property type="term" value="F:polyubiquitin modification-dependent protein binding"/>
    <property type="evidence" value="ECO:0007669"/>
    <property type="project" value="TreeGrafter"/>
</dbReference>
<keyword evidence="6" id="KW-1185">Reference proteome</keyword>
<reference evidence="7" key="1">
    <citation type="submission" date="2016-06" db="UniProtKB">
        <authorList>
            <consortium name="WormBaseParasite"/>
        </authorList>
    </citation>
    <scope>IDENTIFICATION</scope>
</reference>
<dbReference type="InterPro" id="IPR055417">
    <property type="entry name" value="UFD1_N1"/>
</dbReference>
<evidence type="ECO:0000256" key="2">
    <source>
        <dbReference type="ARBA" id="ARBA00022786"/>
    </source>
</evidence>
<evidence type="ECO:0000259" key="3">
    <source>
        <dbReference type="Pfam" id="PF03152"/>
    </source>
</evidence>
<dbReference type="PANTHER" id="PTHR12555">
    <property type="entry name" value="UBIQUITIN FUSION DEGRADATON PROTEIN 1"/>
    <property type="match status" value="1"/>
</dbReference>
<dbReference type="InterPro" id="IPR055418">
    <property type="entry name" value="UFD1_N2"/>
</dbReference>
<proteinExistence type="inferred from homology"/>
<sequence length="217" mass="25709">MYYQILVLFQFGLGSLFPHQELRPYEALYRCYSIAMCPELASTEKTREMENGGKTRLHIEYPMMFKLTNCDKERRRFTHSGVLEFHQEEGKCYIPYWMMRNLLLSEGELIKVEYSNLPVATYVKFKPQSMEFLDITNPRAVLELKLRSFACLTKGDIIAIEYNNKVSRARVLLLRLFHWNPPAVTYYFVSPSRVLFLSHWNKRLCLLEALFSALFYL</sequence>
<dbReference type="GO" id="GO:0036503">
    <property type="term" value="P:ERAD pathway"/>
    <property type="evidence" value="ECO:0007669"/>
    <property type="project" value="TreeGrafter"/>
</dbReference>
<dbReference type="WBParaSite" id="SBAD_0001334801-mRNA-1">
    <property type="protein sequence ID" value="SBAD_0001334801-mRNA-1"/>
    <property type="gene ID" value="SBAD_0001334801"/>
</dbReference>
<reference evidence="5 6" key="2">
    <citation type="submission" date="2018-11" db="EMBL/GenBank/DDBJ databases">
        <authorList>
            <consortium name="Pathogen Informatics"/>
        </authorList>
    </citation>
    <scope>NUCLEOTIDE SEQUENCE [LARGE SCALE GENOMIC DNA]</scope>
</reference>
<dbReference type="Pfam" id="PF24842">
    <property type="entry name" value="UFD1_N2"/>
    <property type="match status" value="1"/>
</dbReference>
<feature type="domain" description="Ubiquitin fusion degradation protein UFD1 N-terminal subdomain 1" evidence="3">
    <location>
        <begin position="26"/>
        <end position="118"/>
    </location>
</feature>
<evidence type="ECO:0000313" key="6">
    <source>
        <dbReference type="Proteomes" id="UP000270296"/>
    </source>
</evidence>
<dbReference type="GO" id="GO:0006511">
    <property type="term" value="P:ubiquitin-dependent protein catabolic process"/>
    <property type="evidence" value="ECO:0007669"/>
    <property type="project" value="InterPro"/>
</dbReference>
<organism evidence="7">
    <name type="scientific">Soboliphyme baturini</name>
    <dbReference type="NCBI Taxonomy" id="241478"/>
    <lineage>
        <taxon>Eukaryota</taxon>
        <taxon>Metazoa</taxon>
        <taxon>Ecdysozoa</taxon>
        <taxon>Nematoda</taxon>
        <taxon>Enoplea</taxon>
        <taxon>Dorylaimia</taxon>
        <taxon>Dioctophymatida</taxon>
        <taxon>Dioctophymatoidea</taxon>
        <taxon>Soboliphymatidae</taxon>
        <taxon>Soboliphyme</taxon>
    </lineage>
</organism>
<dbReference type="AlphaFoldDB" id="A0A183JAN6"/>
<evidence type="ECO:0000313" key="7">
    <source>
        <dbReference type="WBParaSite" id="SBAD_0001334801-mRNA-1"/>
    </source>
</evidence>
<name>A0A183JAN6_9BILA</name>
<dbReference type="Proteomes" id="UP000270296">
    <property type="component" value="Unassembled WGS sequence"/>
</dbReference>
<dbReference type="OrthoDB" id="422728at2759"/>
<evidence type="ECO:0000259" key="4">
    <source>
        <dbReference type="Pfam" id="PF24842"/>
    </source>
</evidence>
<evidence type="ECO:0000256" key="1">
    <source>
        <dbReference type="ARBA" id="ARBA00006043"/>
    </source>
</evidence>
<dbReference type="InterPro" id="IPR004854">
    <property type="entry name" value="Ufd1-like"/>
</dbReference>
<dbReference type="PANTHER" id="PTHR12555:SF13">
    <property type="entry name" value="UBIQUITIN RECOGNITION FACTOR IN ER-ASSOCIATED DEGRADATION PROTEIN 1"/>
    <property type="match status" value="1"/>
</dbReference>
<dbReference type="GO" id="GO:0034098">
    <property type="term" value="C:VCP-NPL4-UFD1 AAA ATPase complex"/>
    <property type="evidence" value="ECO:0007669"/>
    <property type="project" value="TreeGrafter"/>
</dbReference>
<keyword evidence="2" id="KW-0833">Ubl conjugation pathway</keyword>
<accession>A0A183JAN6</accession>
<gene>
    <name evidence="5" type="ORF">SBAD_LOCUS12934</name>
</gene>
<feature type="domain" description="Ubiquitin fusion degradation protein UFD1 N-terminal subdomain 2" evidence="4">
    <location>
        <begin position="120"/>
        <end position="172"/>
    </location>
</feature>
<dbReference type="EMBL" id="UZAM01019425">
    <property type="protein sequence ID" value="VDP52878.1"/>
    <property type="molecule type" value="Genomic_DNA"/>
</dbReference>
<dbReference type="Gene3D" id="3.10.330.10">
    <property type="match status" value="1"/>
</dbReference>